<keyword evidence="4" id="KW-0812">Transmembrane</keyword>
<dbReference type="Pfam" id="PF07228">
    <property type="entry name" value="SpoIIE"/>
    <property type="match status" value="1"/>
</dbReference>
<gene>
    <name evidence="6" type="ORF">EI427_14725</name>
</gene>
<dbReference type="AlphaFoldDB" id="A0A3Q9FN88"/>
<evidence type="ECO:0000256" key="4">
    <source>
        <dbReference type="SAM" id="Phobius"/>
    </source>
</evidence>
<evidence type="ECO:0000256" key="3">
    <source>
        <dbReference type="SAM" id="Coils"/>
    </source>
</evidence>
<feature type="repeat" description="TPR" evidence="2">
    <location>
        <begin position="252"/>
        <end position="285"/>
    </location>
</feature>
<dbReference type="EMBL" id="CP034562">
    <property type="protein sequence ID" value="AZQ63439.1"/>
    <property type="molecule type" value="Genomic_DNA"/>
</dbReference>
<name>A0A3Q9FN88_9BACT</name>
<dbReference type="InterPro" id="IPR003018">
    <property type="entry name" value="GAF"/>
</dbReference>
<dbReference type="InterPro" id="IPR001932">
    <property type="entry name" value="PPM-type_phosphatase-like_dom"/>
</dbReference>
<evidence type="ECO:0000313" key="7">
    <source>
        <dbReference type="Proteomes" id="UP000267268"/>
    </source>
</evidence>
<organism evidence="6 7">
    <name type="scientific">Flammeovirga pectinis</name>
    <dbReference type="NCBI Taxonomy" id="2494373"/>
    <lineage>
        <taxon>Bacteria</taxon>
        <taxon>Pseudomonadati</taxon>
        <taxon>Bacteroidota</taxon>
        <taxon>Cytophagia</taxon>
        <taxon>Cytophagales</taxon>
        <taxon>Flammeovirgaceae</taxon>
        <taxon>Flammeovirga</taxon>
    </lineage>
</organism>
<keyword evidence="1" id="KW-0378">Hydrolase</keyword>
<dbReference type="PROSITE" id="PS50005">
    <property type="entry name" value="TPR"/>
    <property type="match status" value="3"/>
</dbReference>
<dbReference type="InterPro" id="IPR029016">
    <property type="entry name" value="GAF-like_dom_sf"/>
</dbReference>
<dbReference type="SMART" id="SM00028">
    <property type="entry name" value="TPR"/>
    <property type="match status" value="7"/>
</dbReference>
<sequence>MFDKKIAKIFLVLIGLLFFTNLSYSQNVNELKKQISTMPDGKRKVDKLIKLSRLELDRSNFNSMQKSAELALKISEKVDYPIGKADALLVYSMMYKLKREFDTAIEYGIKAVKIYEAENDDIPLYNAYGEICFLYQDWGVYDNAIQYELKALKVAERMNDLKRQSEIWTLLGNSYLKLRNYESALVYFRKSAEYYNERYVLQNNKNDLQSHNTQLGKIASIEMRRANYEEAKEINFQILSNKKILGDEEGSHVPLNDIGVCFEKLDKRSEALKYFQKALAVNRRFGKPESQNTTLLTNIGTLSNQNMRYSEALKAYDQVLGIRIKQGQPGPIAQAYSYKATVFLGKGNYAEARKYFEKSSQYAKEAGDFTRMEKNYRQIADVYVKTNDYKRAFNTTKRLIALKDSTLAVERRKLKEVANARITAQEKEKEIDLLIMDRKVAEASMKRLQEENARKAKDLELLQQDQYLKESQLREQELEQKQQEQDLMLTMNALQAEKSSKEIDQLERTKKLNELRLQENETKSKQKEQELELLERERQLQDNLIREQETLKKVFIAMFIMLFIVLAMIITGYVQNRNKNVKLASKNEEILGQNLEIEKQRDELVSAKTQIEKAYSNIQVLSEFGQKITAILDLESINWTAYAYVNTLMDAAVFGIGIYRKKYEKIEYINFLENGLTLPLFSYDIEKKNSLSVLSYKSSEEIVINDYENEIHNFLREEPEFRTSEEPKSLVYIPLITGESLGVLTVQSYEKNAYTRNELNILRTLASYVSIALTNANAYQEIENQNKHITDSIRYAQTIQRAILPSNAKIQTGLLENFVFFKPKDIVSGDFYWFSKIDERKDMIAGSNFSKTDVTERIFVAALDCTGHGVPGGFMSMIGNTLLNEIINQKKTYDPAKILDMLNEGVIDALHQENKSNDDGMDVCLCMIERSLTGNDRVVFSGAKRPLYIKEPGNEQLIEYKGDNKSVGGVHRRKSSKISFSNTVIDVVKGSSVYLTTDGLQDQNNKGGRKFGKVQLIDILQANAEKPMLEQKSALEKSLVEHMGEIPQRDDITILGVRL</sequence>
<feature type="coiled-coil region" evidence="3">
    <location>
        <begin position="583"/>
        <end position="617"/>
    </location>
</feature>
<dbReference type="GO" id="GO:0016791">
    <property type="term" value="F:phosphatase activity"/>
    <property type="evidence" value="ECO:0007669"/>
    <property type="project" value="TreeGrafter"/>
</dbReference>
<dbReference type="Pfam" id="PF13185">
    <property type="entry name" value="GAF_2"/>
    <property type="match status" value="1"/>
</dbReference>
<dbReference type="SUPFAM" id="SSF48452">
    <property type="entry name" value="TPR-like"/>
    <property type="match status" value="2"/>
</dbReference>
<keyword evidence="4" id="KW-0472">Membrane</keyword>
<proteinExistence type="predicted"/>
<dbReference type="OrthoDB" id="1119265at2"/>
<evidence type="ECO:0000256" key="2">
    <source>
        <dbReference type="PROSITE-ProRule" id="PRU00339"/>
    </source>
</evidence>
<evidence type="ECO:0000256" key="1">
    <source>
        <dbReference type="ARBA" id="ARBA00022801"/>
    </source>
</evidence>
<dbReference type="InterPro" id="IPR036457">
    <property type="entry name" value="PPM-type-like_dom_sf"/>
</dbReference>
<evidence type="ECO:0000259" key="5">
    <source>
        <dbReference type="SMART" id="SM00065"/>
    </source>
</evidence>
<feature type="repeat" description="TPR" evidence="2">
    <location>
        <begin position="373"/>
        <end position="406"/>
    </location>
</feature>
<feature type="domain" description="GAF" evidence="5">
    <location>
        <begin position="633"/>
        <end position="783"/>
    </location>
</feature>
<dbReference type="InterPro" id="IPR019734">
    <property type="entry name" value="TPR_rpt"/>
</dbReference>
<keyword evidence="7" id="KW-1185">Reference proteome</keyword>
<keyword evidence="3" id="KW-0175">Coiled coil</keyword>
<dbReference type="InterPro" id="IPR011990">
    <property type="entry name" value="TPR-like_helical_dom_sf"/>
</dbReference>
<dbReference type="SMART" id="SM00065">
    <property type="entry name" value="GAF"/>
    <property type="match status" value="1"/>
</dbReference>
<keyword evidence="4" id="KW-1133">Transmembrane helix</keyword>
<dbReference type="PANTHER" id="PTHR43156">
    <property type="entry name" value="STAGE II SPORULATION PROTEIN E-RELATED"/>
    <property type="match status" value="1"/>
</dbReference>
<accession>A0A3Q9FN88</accession>
<protein>
    <submittedName>
        <fullName evidence="6">GAF domain-containing protein</fullName>
    </submittedName>
</protein>
<dbReference type="InterPro" id="IPR052016">
    <property type="entry name" value="Bact_Sigma-Reg"/>
</dbReference>
<dbReference type="Pfam" id="PF13181">
    <property type="entry name" value="TPR_8"/>
    <property type="match status" value="1"/>
</dbReference>
<feature type="transmembrane region" description="Helical" evidence="4">
    <location>
        <begin position="554"/>
        <end position="574"/>
    </location>
</feature>
<dbReference type="Gene3D" id="1.25.40.10">
    <property type="entry name" value="Tetratricopeptide repeat domain"/>
    <property type="match status" value="2"/>
</dbReference>
<dbReference type="Gene3D" id="3.60.40.10">
    <property type="entry name" value="PPM-type phosphatase domain"/>
    <property type="match status" value="1"/>
</dbReference>
<dbReference type="Proteomes" id="UP000267268">
    <property type="component" value="Chromosome 1"/>
</dbReference>
<dbReference type="SUPFAM" id="SSF55781">
    <property type="entry name" value="GAF domain-like"/>
    <property type="match status" value="1"/>
</dbReference>
<dbReference type="PANTHER" id="PTHR43156:SF9">
    <property type="entry name" value="HAMP DOMAIN-CONTAINING PROTEIN"/>
    <property type="match status" value="1"/>
</dbReference>
<feature type="repeat" description="TPR" evidence="2">
    <location>
        <begin position="165"/>
        <end position="198"/>
    </location>
</feature>
<reference evidence="6 7" key="1">
    <citation type="submission" date="2018-12" db="EMBL/GenBank/DDBJ databases">
        <title>Flammeovirga pectinis sp. nov., isolated from the gut of the Korean scallop, Patinopecten yessoensis.</title>
        <authorList>
            <person name="Bae J.-W."/>
            <person name="Jeong Y.-S."/>
            <person name="Kang W."/>
        </authorList>
    </citation>
    <scope>NUCLEOTIDE SEQUENCE [LARGE SCALE GENOMIC DNA]</scope>
    <source>
        <strain evidence="6 7">L12M1</strain>
    </source>
</reference>
<feature type="coiled-coil region" evidence="3">
    <location>
        <begin position="431"/>
        <end position="551"/>
    </location>
</feature>
<dbReference type="KEGG" id="fll:EI427_14725"/>
<keyword evidence="2" id="KW-0802">TPR repeat</keyword>
<evidence type="ECO:0000313" key="6">
    <source>
        <dbReference type="EMBL" id="AZQ63439.1"/>
    </source>
</evidence>
<dbReference type="Gene3D" id="3.30.450.40">
    <property type="match status" value="1"/>
</dbReference>